<proteinExistence type="predicted"/>
<dbReference type="EMBL" id="CAJVRL010000002">
    <property type="protein sequence ID" value="CAG8949158.1"/>
    <property type="molecule type" value="Genomic_DNA"/>
</dbReference>
<protein>
    <submittedName>
        <fullName evidence="2">Uncharacterized protein</fullName>
    </submittedName>
</protein>
<gene>
    <name evidence="2" type="ORF">HYFRA_00004780</name>
</gene>
<dbReference type="AlphaFoldDB" id="A0A9N9KLF7"/>
<dbReference type="Proteomes" id="UP000696280">
    <property type="component" value="Unassembled WGS sequence"/>
</dbReference>
<evidence type="ECO:0000256" key="1">
    <source>
        <dbReference type="SAM" id="MobiDB-lite"/>
    </source>
</evidence>
<dbReference type="OrthoDB" id="10384162at2759"/>
<keyword evidence="3" id="KW-1185">Reference proteome</keyword>
<comment type="caution">
    <text evidence="2">The sequence shown here is derived from an EMBL/GenBank/DDBJ whole genome shotgun (WGS) entry which is preliminary data.</text>
</comment>
<evidence type="ECO:0000313" key="2">
    <source>
        <dbReference type="EMBL" id="CAG8949158.1"/>
    </source>
</evidence>
<feature type="region of interest" description="Disordered" evidence="1">
    <location>
        <begin position="102"/>
        <end position="138"/>
    </location>
</feature>
<accession>A0A9N9KLF7</accession>
<organism evidence="2 3">
    <name type="scientific">Hymenoscyphus fraxineus</name>
    <dbReference type="NCBI Taxonomy" id="746836"/>
    <lineage>
        <taxon>Eukaryota</taxon>
        <taxon>Fungi</taxon>
        <taxon>Dikarya</taxon>
        <taxon>Ascomycota</taxon>
        <taxon>Pezizomycotina</taxon>
        <taxon>Leotiomycetes</taxon>
        <taxon>Helotiales</taxon>
        <taxon>Helotiaceae</taxon>
        <taxon>Hymenoscyphus</taxon>
    </lineage>
</organism>
<reference evidence="2" key="1">
    <citation type="submission" date="2021-07" db="EMBL/GenBank/DDBJ databases">
        <authorList>
            <person name="Durling M."/>
        </authorList>
    </citation>
    <scope>NUCLEOTIDE SEQUENCE</scope>
</reference>
<evidence type="ECO:0000313" key="3">
    <source>
        <dbReference type="Proteomes" id="UP000696280"/>
    </source>
</evidence>
<name>A0A9N9KLF7_9HELO</name>
<sequence length="138" mass="15515">MEHELSEQYHRSGISTVTITSTILCTSTTAIKDFNHFEDLRPGREQRSIKLALSMPRPTHGTETIPDSPISYFRYRQSVSFKPLQTELPTPFTMPSQPGALKAKATAEHGESQAQYQISGEKPNPCLKIPSKERPQMI</sequence>